<protein>
    <recommendedName>
        <fullName evidence="4">Concanavalin A-like lectin/glucanase</fullName>
    </recommendedName>
</protein>
<dbReference type="AlphaFoldDB" id="A0A4Y7PWP5"/>
<organism evidence="2 3">
    <name type="scientific">Rickenella mellea</name>
    <dbReference type="NCBI Taxonomy" id="50990"/>
    <lineage>
        <taxon>Eukaryota</taxon>
        <taxon>Fungi</taxon>
        <taxon>Dikarya</taxon>
        <taxon>Basidiomycota</taxon>
        <taxon>Agaricomycotina</taxon>
        <taxon>Agaricomycetes</taxon>
        <taxon>Hymenochaetales</taxon>
        <taxon>Rickenellaceae</taxon>
        <taxon>Rickenella</taxon>
    </lineage>
</organism>
<feature type="signal peptide" evidence="1">
    <location>
        <begin position="1"/>
        <end position="18"/>
    </location>
</feature>
<dbReference type="OrthoDB" id="5086500at2759"/>
<evidence type="ECO:0000256" key="1">
    <source>
        <dbReference type="SAM" id="SignalP"/>
    </source>
</evidence>
<dbReference type="Proteomes" id="UP000294933">
    <property type="component" value="Unassembled WGS sequence"/>
</dbReference>
<dbReference type="EMBL" id="ML170196">
    <property type="protein sequence ID" value="TDL19446.1"/>
    <property type="molecule type" value="Genomic_DNA"/>
</dbReference>
<sequence>MRLIPVASLLCLSSLVKAYTYGWGTSWSIGLTPSSSIIEARTTFIPGVPPDPATQYGEIYLWPGLTNGTGDLLQTTIEQWPDQSWCGGTAGQWCLRTSVFGKSGQFDGAFAPLSANQPVTITFQRSANKTSWTQTAAVDGKVISQLTSPSGPMTGWGVATECVDDCSPAVSTQTYLDTKIVLEKADPTFGETTKVGIAGAGTVVSGLRSLEGGKVWHIAKITVPKSA</sequence>
<accession>A0A4Y7PWP5</accession>
<keyword evidence="3" id="KW-1185">Reference proteome</keyword>
<dbReference type="VEuPathDB" id="FungiDB:BD410DRAFT_842002"/>
<reference evidence="2 3" key="1">
    <citation type="submission" date="2018-06" db="EMBL/GenBank/DDBJ databases">
        <title>A transcriptomic atlas of mushroom development highlights an independent origin of complex multicellularity.</title>
        <authorList>
            <consortium name="DOE Joint Genome Institute"/>
            <person name="Krizsan K."/>
            <person name="Almasi E."/>
            <person name="Merenyi Z."/>
            <person name="Sahu N."/>
            <person name="Viragh M."/>
            <person name="Koszo T."/>
            <person name="Mondo S."/>
            <person name="Kiss B."/>
            <person name="Balint B."/>
            <person name="Kues U."/>
            <person name="Barry K."/>
            <person name="Hegedus J.C."/>
            <person name="Henrissat B."/>
            <person name="Johnson J."/>
            <person name="Lipzen A."/>
            <person name="Ohm R."/>
            <person name="Nagy I."/>
            <person name="Pangilinan J."/>
            <person name="Yan J."/>
            <person name="Xiong Y."/>
            <person name="Grigoriev I.V."/>
            <person name="Hibbett D.S."/>
            <person name="Nagy L.G."/>
        </authorList>
    </citation>
    <scope>NUCLEOTIDE SEQUENCE [LARGE SCALE GENOMIC DNA]</scope>
    <source>
        <strain evidence="2 3">SZMC22713</strain>
    </source>
</reference>
<feature type="chain" id="PRO_5021490233" description="Concanavalin A-like lectin/glucanase" evidence="1">
    <location>
        <begin position="19"/>
        <end position="227"/>
    </location>
</feature>
<keyword evidence="1" id="KW-0732">Signal</keyword>
<gene>
    <name evidence="2" type="ORF">BD410DRAFT_842002</name>
</gene>
<evidence type="ECO:0008006" key="4">
    <source>
        <dbReference type="Google" id="ProtNLM"/>
    </source>
</evidence>
<name>A0A4Y7PWP5_9AGAM</name>
<evidence type="ECO:0000313" key="3">
    <source>
        <dbReference type="Proteomes" id="UP000294933"/>
    </source>
</evidence>
<evidence type="ECO:0000313" key="2">
    <source>
        <dbReference type="EMBL" id="TDL19446.1"/>
    </source>
</evidence>
<proteinExistence type="predicted"/>